<dbReference type="PANTHER" id="PTHR43433:SF10">
    <property type="entry name" value="AB HYDROLASE-1 DOMAIN-CONTAINING PROTEIN"/>
    <property type="match status" value="1"/>
</dbReference>
<dbReference type="SUPFAM" id="SSF53474">
    <property type="entry name" value="alpha/beta-Hydrolases"/>
    <property type="match status" value="1"/>
</dbReference>
<organism evidence="2 3">
    <name type="scientific">Canariomyces notabilis</name>
    <dbReference type="NCBI Taxonomy" id="2074819"/>
    <lineage>
        <taxon>Eukaryota</taxon>
        <taxon>Fungi</taxon>
        <taxon>Dikarya</taxon>
        <taxon>Ascomycota</taxon>
        <taxon>Pezizomycotina</taxon>
        <taxon>Sordariomycetes</taxon>
        <taxon>Sordariomycetidae</taxon>
        <taxon>Sordariales</taxon>
        <taxon>Chaetomiaceae</taxon>
        <taxon>Canariomyces</taxon>
    </lineage>
</organism>
<dbReference type="AlphaFoldDB" id="A0AAN6QK34"/>
<protein>
    <submittedName>
        <fullName evidence="2">Alpha/beta-hydrolase</fullName>
    </submittedName>
</protein>
<dbReference type="Proteomes" id="UP001302812">
    <property type="component" value="Unassembled WGS sequence"/>
</dbReference>
<dbReference type="InterPro" id="IPR029058">
    <property type="entry name" value="AB_hydrolase_fold"/>
</dbReference>
<reference evidence="2" key="1">
    <citation type="journal article" date="2023" name="Mol. Phylogenet. Evol.">
        <title>Genome-scale phylogeny and comparative genomics of the fungal order Sordariales.</title>
        <authorList>
            <person name="Hensen N."/>
            <person name="Bonometti L."/>
            <person name="Westerberg I."/>
            <person name="Brannstrom I.O."/>
            <person name="Guillou S."/>
            <person name="Cros-Aarteil S."/>
            <person name="Calhoun S."/>
            <person name="Haridas S."/>
            <person name="Kuo A."/>
            <person name="Mondo S."/>
            <person name="Pangilinan J."/>
            <person name="Riley R."/>
            <person name="LaButti K."/>
            <person name="Andreopoulos B."/>
            <person name="Lipzen A."/>
            <person name="Chen C."/>
            <person name="Yan M."/>
            <person name="Daum C."/>
            <person name="Ng V."/>
            <person name="Clum A."/>
            <person name="Steindorff A."/>
            <person name="Ohm R.A."/>
            <person name="Martin F."/>
            <person name="Silar P."/>
            <person name="Natvig D.O."/>
            <person name="Lalanne C."/>
            <person name="Gautier V."/>
            <person name="Ament-Velasquez S.L."/>
            <person name="Kruys A."/>
            <person name="Hutchinson M.I."/>
            <person name="Powell A.J."/>
            <person name="Barry K."/>
            <person name="Miller A.N."/>
            <person name="Grigoriev I.V."/>
            <person name="Debuchy R."/>
            <person name="Gladieux P."/>
            <person name="Hiltunen Thoren M."/>
            <person name="Johannesson H."/>
        </authorList>
    </citation>
    <scope>NUCLEOTIDE SEQUENCE</scope>
    <source>
        <strain evidence="2">CBS 508.74</strain>
    </source>
</reference>
<keyword evidence="3" id="KW-1185">Reference proteome</keyword>
<evidence type="ECO:0000313" key="3">
    <source>
        <dbReference type="Proteomes" id="UP001302812"/>
    </source>
</evidence>
<name>A0AAN6QK34_9PEZI</name>
<dbReference type="EMBL" id="MU853353">
    <property type="protein sequence ID" value="KAK4109999.1"/>
    <property type="molecule type" value="Genomic_DNA"/>
</dbReference>
<accession>A0AAN6QK34</accession>
<evidence type="ECO:0000313" key="2">
    <source>
        <dbReference type="EMBL" id="KAK4109999.1"/>
    </source>
</evidence>
<dbReference type="PANTHER" id="PTHR43433">
    <property type="entry name" value="HYDROLASE, ALPHA/BETA FOLD FAMILY PROTEIN"/>
    <property type="match status" value="1"/>
</dbReference>
<dbReference type="GeneID" id="89939893"/>
<dbReference type="RefSeq" id="XP_064667569.1">
    <property type="nucleotide sequence ID" value="XM_064815768.1"/>
</dbReference>
<dbReference type="InterPro" id="IPR000073">
    <property type="entry name" value="AB_hydrolase_1"/>
</dbReference>
<feature type="domain" description="AB hydrolase-1" evidence="1">
    <location>
        <begin position="64"/>
        <end position="194"/>
    </location>
</feature>
<comment type="caution">
    <text evidence="2">The sequence shown here is derived from an EMBL/GenBank/DDBJ whole genome shotgun (WGS) entry which is preliminary data.</text>
</comment>
<gene>
    <name evidence="2" type="ORF">N656DRAFT_782465</name>
</gene>
<sequence length="355" mass="39519">MDGTHADGDPSVEKQATKFLADSRFHRMLWIAPDKCRHQAARGSPPSRPLRVAYSDLGDPDGTPLLVVGGLFGTRYTLALADRLARERGVRLITPDKPGIGGTSAVEVEMKVWAWLDITEALVEQLSLGPVTFLGHSSGAIYVLNIVLHLRHLLHPQRPYVALVAPWVHPSHSHAVQATIASALPDWAIQRFYDTTNLLTRTGVSARLGPSTARPGVDMKDTDPLIKAIDEKVLRYALDENIEGVSQEALFCLKRGSKQIWGDWEDYDEFLRLLRKSEATNRQIESGKLMVDVYFAEADNTAGEHGSEWFDECWKNEATDSWMYRSCTAPGSTHETIMRPEVGVLEDVFQTLTSE</sequence>
<evidence type="ECO:0000259" key="1">
    <source>
        <dbReference type="Pfam" id="PF00561"/>
    </source>
</evidence>
<dbReference type="InterPro" id="IPR050471">
    <property type="entry name" value="AB_hydrolase"/>
</dbReference>
<dbReference type="Pfam" id="PF00561">
    <property type="entry name" value="Abhydrolase_1"/>
    <property type="match status" value="1"/>
</dbReference>
<proteinExistence type="predicted"/>
<reference evidence="2" key="2">
    <citation type="submission" date="2023-05" db="EMBL/GenBank/DDBJ databases">
        <authorList>
            <consortium name="Lawrence Berkeley National Laboratory"/>
            <person name="Steindorff A."/>
            <person name="Hensen N."/>
            <person name="Bonometti L."/>
            <person name="Westerberg I."/>
            <person name="Brannstrom I.O."/>
            <person name="Guillou S."/>
            <person name="Cros-Aarteil S."/>
            <person name="Calhoun S."/>
            <person name="Haridas S."/>
            <person name="Kuo A."/>
            <person name="Mondo S."/>
            <person name="Pangilinan J."/>
            <person name="Riley R."/>
            <person name="Labutti K."/>
            <person name="Andreopoulos B."/>
            <person name="Lipzen A."/>
            <person name="Chen C."/>
            <person name="Yanf M."/>
            <person name="Daum C."/>
            <person name="Ng V."/>
            <person name="Clum A."/>
            <person name="Ohm R."/>
            <person name="Martin F."/>
            <person name="Silar P."/>
            <person name="Natvig D."/>
            <person name="Lalanne C."/>
            <person name="Gautier V."/>
            <person name="Ament-Velasquez S.L."/>
            <person name="Kruys A."/>
            <person name="Hutchinson M.I."/>
            <person name="Powell A.J."/>
            <person name="Barry K."/>
            <person name="Miller A.N."/>
            <person name="Grigoriev I.V."/>
            <person name="Debuchy R."/>
            <person name="Gladieux P."/>
            <person name="Thoren M.H."/>
            <person name="Johannesson H."/>
        </authorList>
    </citation>
    <scope>NUCLEOTIDE SEQUENCE</scope>
    <source>
        <strain evidence="2">CBS 508.74</strain>
    </source>
</reference>
<dbReference type="Gene3D" id="3.40.50.1820">
    <property type="entry name" value="alpha/beta hydrolase"/>
    <property type="match status" value="1"/>
</dbReference>